<keyword evidence="5" id="KW-0325">Glycoprotein</keyword>
<dbReference type="AlphaFoldDB" id="A0A835PRR0"/>
<dbReference type="Proteomes" id="UP000639772">
    <property type="component" value="Chromosome 13"/>
</dbReference>
<dbReference type="FunFam" id="2.40.70.10:FF:000028">
    <property type="entry name" value="Eukaryotic aspartyl protease family protein"/>
    <property type="match status" value="1"/>
</dbReference>
<dbReference type="SUPFAM" id="SSF50630">
    <property type="entry name" value="Acid proteases"/>
    <property type="match status" value="1"/>
</dbReference>
<feature type="active site" evidence="6">
    <location>
        <position position="318"/>
    </location>
</feature>
<comment type="similarity">
    <text evidence="1">Belongs to the peptidase A1 family.</text>
</comment>
<comment type="caution">
    <text evidence="10">The sequence shown here is derived from an EMBL/GenBank/DDBJ whole genome shotgun (WGS) entry which is preliminary data.</text>
</comment>
<dbReference type="Gene3D" id="2.40.70.10">
    <property type="entry name" value="Acid Proteases"/>
    <property type="match status" value="2"/>
</dbReference>
<dbReference type="InterPro" id="IPR021109">
    <property type="entry name" value="Peptidase_aspartic_dom_sf"/>
</dbReference>
<feature type="disulfide bond" evidence="7">
    <location>
        <begin position="355"/>
        <end position="396"/>
    </location>
</feature>
<evidence type="ECO:0000256" key="4">
    <source>
        <dbReference type="ARBA" id="ARBA00022801"/>
    </source>
</evidence>
<evidence type="ECO:0000256" key="8">
    <source>
        <dbReference type="SAM" id="SignalP"/>
    </source>
</evidence>
<gene>
    <name evidence="11" type="ORF">HPP92_023891</name>
    <name evidence="10" type="ORF">HPP92_024269</name>
</gene>
<reference evidence="12 13" key="1">
    <citation type="journal article" date="2020" name="Nat. Food">
        <title>A phased Vanilla planifolia genome enables genetic improvement of flavour and production.</title>
        <authorList>
            <person name="Hasing T."/>
            <person name="Tang H."/>
            <person name="Brym M."/>
            <person name="Khazi F."/>
            <person name="Huang T."/>
            <person name="Chambers A.H."/>
        </authorList>
    </citation>
    <scope>NUCLEOTIDE SEQUENCE [LARGE SCALE GENOMIC DNA]</scope>
    <source>
        <tissue evidence="10">Leaf</tissue>
    </source>
</reference>
<keyword evidence="8" id="KW-0732">Signal</keyword>
<dbReference type="OrthoDB" id="2747330at2759"/>
<protein>
    <recommendedName>
        <fullName evidence="9">Peptidase A1 domain-containing protein</fullName>
    </recommendedName>
</protein>
<organism evidence="10 12">
    <name type="scientific">Vanilla planifolia</name>
    <name type="common">Vanilla</name>
    <dbReference type="NCBI Taxonomy" id="51239"/>
    <lineage>
        <taxon>Eukaryota</taxon>
        <taxon>Viridiplantae</taxon>
        <taxon>Streptophyta</taxon>
        <taxon>Embryophyta</taxon>
        <taxon>Tracheophyta</taxon>
        <taxon>Spermatophyta</taxon>
        <taxon>Magnoliopsida</taxon>
        <taxon>Liliopsida</taxon>
        <taxon>Asparagales</taxon>
        <taxon>Orchidaceae</taxon>
        <taxon>Vanilloideae</taxon>
        <taxon>Vanilleae</taxon>
        <taxon>Vanilla</taxon>
    </lineage>
</organism>
<dbReference type="CDD" id="cd05476">
    <property type="entry name" value="pepsin_A_like_plant"/>
    <property type="match status" value="1"/>
</dbReference>
<proteinExistence type="inferred from homology"/>
<accession>A0A835PRR0</accession>
<keyword evidence="12" id="KW-1185">Reference proteome</keyword>
<feature type="signal peptide" evidence="8">
    <location>
        <begin position="1"/>
        <end position="32"/>
    </location>
</feature>
<feature type="domain" description="Peptidase A1" evidence="9">
    <location>
        <begin position="84"/>
        <end position="437"/>
    </location>
</feature>
<evidence type="ECO:0000256" key="7">
    <source>
        <dbReference type="PIRSR" id="PIRSR601461-2"/>
    </source>
</evidence>
<evidence type="ECO:0000256" key="1">
    <source>
        <dbReference type="ARBA" id="ARBA00007447"/>
    </source>
</evidence>
<dbReference type="GO" id="GO:0006508">
    <property type="term" value="P:proteolysis"/>
    <property type="evidence" value="ECO:0007669"/>
    <property type="project" value="UniProtKB-KW"/>
</dbReference>
<dbReference type="Pfam" id="PF14541">
    <property type="entry name" value="TAXi_C"/>
    <property type="match status" value="1"/>
</dbReference>
<keyword evidence="3" id="KW-0064">Aspartyl protease</keyword>
<dbReference type="EMBL" id="JADCNL010000013">
    <property type="protein sequence ID" value="KAG0454977.1"/>
    <property type="molecule type" value="Genomic_DNA"/>
</dbReference>
<evidence type="ECO:0000259" key="9">
    <source>
        <dbReference type="PROSITE" id="PS51767"/>
    </source>
</evidence>
<dbReference type="InterPro" id="IPR032861">
    <property type="entry name" value="TAXi_N"/>
</dbReference>
<sequence>MFIKHRGLGECMGAHHLLFLLCFTSAFDHGLATGVFKVYRKFSSRVHRIADLRAHDARRHGRILSGAVDIPIGGLGLPTDTGLYYAQLGIGTPPKTYYVQVDTGSDLLWVNCINCNHCPRKSNLGIQLTLYDPKGSSSGSLVSCDESFCSSTHGGDIQGCVHDVPCPYSVLYGDGSSTAGYFVTDYLQYNQVSGDHVTTAANASVTFGCGARQSGDLGSSSEAVDGILGFGQSNSSILSQLASAGKVRKIFAHCLDTKKGGGIFAIGNVVQPKVNTTPLVPDMPHYNVILKSIQVGRSFLKLPTYIFDSGDKKGTIIDSGTTLAYLPEEPFKQLMNAIFSNQPGLSFHNIQDFLCFKFSGSIDDAFPTVTFHFENSTVLPVYPHDYFFANGDKMWCTGFQNSALQSKDGQDMILLGDLVLSNKLVIYDLENQVIGWTDYNCSSSIKIQGKSGAAYSVDAHNVSSAVRSIIGRLLAFLMTTYLLFSLFQ</sequence>
<dbReference type="GO" id="GO:0004190">
    <property type="term" value="F:aspartic-type endopeptidase activity"/>
    <property type="evidence" value="ECO:0007669"/>
    <property type="project" value="UniProtKB-KW"/>
</dbReference>
<dbReference type="Pfam" id="PF14543">
    <property type="entry name" value="TAXi_N"/>
    <property type="match status" value="1"/>
</dbReference>
<dbReference type="InterPro" id="IPR034161">
    <property type="entry name" value="Pepsin-like_plant"/>
</dbReference>
<dbReference type="InterPro" id="IPR001461">
    <property type="entry name" value="Aspartic_peptidase_A1"/>
</dbReference>
<feature type="active site" evidence="6">
    <location>
        <position position="102"/>
    </location>
</feature>
<name>A0A835PRR0_VANPL</name>
<dbReference type="InterPro" id="IPR033121">
    <property type="entry name" value="PEPTIDASE_A1"/>
</dbReference>
<dbReference type="EMBL" id="JADCNM010000013">
    <property type="protein sequence ID" value="KAG0456103.1"/>
    <property type="molecule type" value="Genomic_DNA"/>
</dbReference>
<keyword evidence="2" id="KW-0645">Protease</keyword>
<dbReference type="PANTHER" id="PTHR13683">
    <property type="entry name" value="ASPARTYL PROTEASES"/>
    <property type="match status" value="1"/>
</dbReference>
<dbReference type="Proteomes" id="UP000636800">
    <property type="component" value="Chromosome 13"/>
</dbReference>
<evidence type="ECO:0000256" key="3">
    <source>
        <dbReference type="ARBA" id="ARBA00022750"/>
    </source>
</evidence>
<dbReference type="PROSITE" id="PS51767">
    <property type="entry name" value="PEPTIDASE_A1"/>
    <property type="match status" value="1"/>
</dbReference>
<dbReference type="FunFam" id="2.40.70.10:FF:000056">
    <property type="entry name" value="Eukaryotic aspartyl protease family protein"/>
    <property type="match status" value="1"/>
</dbReference>
<keyword evidence="7" id="KW-1015">Disulfide bond</keyword>
<evidence type="ECO:0000313" key="12">
    <source>
        <dbReference type="Proteomes" id="UP000636800"/>
    </source>
</evidence>
<evidence type="ECO:0000313" key="11">
    <source>
        <dbReference type="EMBL" id="KAG0456103.1"/>
    </source>
</evidence>
<evidence type="ECO:0000256" key="6">
    <source>
        <dbReference type="PIRSR" id="PIRSR601461-1"/>
    </source>
</evidence>
<dbReference type="PANTHER" id="PTHR13683:SF768">
    <property type="entry name" value="EUKARYOTIC ASPARTYL PROTEASE FAMILY PROTEIN"/>
    <property type="match status" value="1"/>
</dbReference>
<evidence type="ECO:0000256" key="5">
    <source>
        <dbReference type="ARBA" id="ARBA00023180"/>
    </source>
</evidence>
<keyword evidence="4" id="KW-0378">Hydrolase</keyword>
<evidence type="ECO:0000313" key="13">
    <source>
        <dbReference type="Proteomes" id="UP000639772"/>
    </source>
</evidence>
<feature type="chain" id="PRO_5033642901" description="Peptidase A1 domain-containing protein" evidence="8">
    <location>
        <begin position="33"/>
        <end position="488"/>
    </location>
</feature>
<evidence type="ECO:0000313" key="10">
    <source>
        <dbReference type="EMBL" id="KAG0454977.1"/>
    </source>
</evidence>
<dbReference type="PRINTS" id="PR00792">
    <property type="entry name" value="PEPSIN"/>
</dbReference>
<dbReference type="InterPro" id="IPR032799">
    <property type="entry name" value="TAXi_C"/>
</dbReference>
<evidence type="ECO:0000256" key="2">
    <source>
        <dbReference type="ARBA" id="ARBA00022670"/>
    </source>
</evidence>